<dbReference type="PANTHER" id="PTHR30069:SF40">
    <property type="entry name" value="TONB-DEPENDENT RECEPTOR NMB0964-RELATED"/>
    <property type="match status" value="1"/>
</dbReference>
<comment type="similarity">
    <text evidence="8 9">Belongs to the TonB-dependent receptor family.</text>
</comment>
<feature type="chain" id="PRO_5028893679" evidence="11">
    <location>
        <begin position="28"/>
        <end position="734"/>
    </location>
</feature>
<dbReference type="InterPro" id="IPR037066">
    <property type="entry name" value="Plug_dom_sf"/>
</dbReference>
<dbReference type="SUPFAM" id="SSF56935">
    <property type="entry name" value="Porins"/>
    <property type="match status" value="1"/>
</dbReference>
<keyword evidence="5 9" id="KW-0798">TonB box</keyword>
<dbReference type="RefSeq" id="WP_187551474.1">
    <property type="nucleotide sequence ID" value="NZ_BMZL01000002.1"/>
</dbReference>
<keyword evidence="11" id="KW-0732">Signal</keyword>
<dbReference type="Gene3D" id="2.40.170.20">
    <property type="entry name" value="TonB-dependent receptor, beta-barrel domain"/>
    <property type="match status" value="1"/>
</dbReference>
<evidence type="ECO:0000259" key="13">
    <source>
        <dbReference type="Pfam" id="PF07715"/>
    </source>
</evidence>
<dbReference type="InterPro" id="IPR012910">
    <property type="entry name" value="Plug_dom"/>
</dbReference>
<dbReference type="GO" id="GO:0044718">
    <property type="term" value="P:siderophore transmembrane transport"/>
    <property type="evidence" value="ECO:0007669"/>
    <property type="project" value="TreeGrafter"/>
</dbReference>
<evidence type="ECO:0000256" key="2">
    <source>
        <dbReference type="ARBA" id="ARBA00022448"/>
    </source>
</evidence>
<feature type="compositionally biased region" description="Basic and acidic residues" evidence="10">
    <location>
        <begin position="306"/>
        <end position="317"/>
    </location>
</feature>
<evidence type="ECO:0000256" key="10">
    <source>
        <dbReference type="SAM" id="MobiDB-lite"/>
    </source>
</evidence>
<keyword evidence="15" id="KW-1185">Reference proteome</keyword>
<evidence type="ECO:0000256" key="8">
    <source>
        <dbReference type="PROSITE-ProRule" id="PRU01360"/>
    </source>
</evidence>
<evidence type="ECO:0000256" key="6">
    <source>
        <dbReference type="ARBA" id="ARBA00023136"/>
    </source>
</evidence>
<evidence type="ECO:0000313" key="15">
    <source>
        <dbReference type="Proteomes" id="UP000515804"/>
    </source>
</evidence>
<dbReference type="InterPro" id="IPR000531">
    <property type="entry name" value="Beta-barrel_TonB"/>
</dbReference>
<keyword evidence="7 8" id="KW-0998">Cell outer membrane</keyword>
<keyword evidence="4 8" id="KW-0812">Transmembrane</keyword>
<proteinExistence type="inferred from homology"/>
<dbReference type="AlphaFoldDB" id="A0A7G9SM76"/>
<gene>
    <name evidence="14" type="ORF">H9L16_09445</name>
</gene>
<dbReference type="GO" id="GO:0015344">
    <property type="term" value="F:siderophore uptake transmembrane transporter activity"/>
    <property type="evidence" value="ECO:0007669"/>
    <property type="project" value="TreeGrafter"/>
</dbReference>
<keyword evidence="6 8" id="KW-0472">Membrane</keyword>
<name>A0A7G9SM76_9GAMM</name>
<dbReference type="Pfam" id="PF07715">
    <property type="entry name" value="Plug"/>
    <property type="match status" value="1"/>
</dbReference>
<evidence type="ECO:0000256" key="4">
    <source>
        <dbReference type="ARBA" id="ARBA00022692"/>
    </source>
</evidence>
<dbReference type="PANTHER" id="PTHR30069">
    <property type="entry name" value="TONB-DEPENDENT OUTER MEMBRANE RECEPTOR"/>
    <property type="match status" value="1"/>
</dbReference>
<protein>
    <submittedName>
        <fullName evidence="14">TonB-dependent receptor</fullName>
    </submittedName>
</protein>
<evidence type="ECO:0000256" key="1">
    <source>
        <dbReference type="ARBA" id="ARBA00004571"/>
    </source>
</evidence>
<evidence type="ECO:0000256" key="11">
    <source>
        <dbReference type="SAM" id="SignalP"/>
    </source>
</evidence>
<keyword evidence="2 8" id="KW-0813">Transport</keyword>
<sequence>MPPSSHAFKHAALASALALALIPTARAQDAQHAQHDHEPKDLAAVEVRATPLADTAETLATPVEVLAGSKLDEAKAGTLGETVAKLPGVQSSNFGPGVGRPIIRGLDGARVQVLSDGLSSGDVSTVSVDHAVTIEPFLANQIEVLKGPATLLYGSGAIGGAVNVVDGRIPDALPDAPLEGRAELRGGSVNDERTGMFRLDGYAGPFAFHFDALHREAGDYSIPGFAESAAHLAEESETPDPADAGILGNSAVRTDSAALGVSWIGARGFIGASYSLYNTAYGIPGGHDHSHEEADHDHGDEEDDHDHEGEEEHHEEGDVRIVMDQRRSELRGGIDDLGPFESLRVKFANTDYTHTEFEGADVGTVFQNHSREARVELVHAPVAGWKGAFGLQASDRDFVAVGDEAFVPGSVSRDTGLFWIGQRAFGSLQLDLGLRHDRNRVDVDQTATASPDRDFKTTSFSAGLGWKVNDALHFNLGLDRAQRAPTAEELYSSGLHVATGGFEFGNAALGVETAERIELGMHLHRGPVEAQLSVWHARYDDFVYLADTDLEVEGFPARVWRQDNARFSGMEARVDWQISEGDSGLWTLGAFADTVRGKLADAPGTTLVEVDVPHGDHFHHEDAQVATGGNLPRIAPSRVGSELRWERDGWRASIGAVRYLKQDDVAAFEDATPGYTLVDAHVAWHIDTASGREWEVFVDGSNLSSREARPHTSFLKDVVPLPGRNVVLGVRLFF</sequence>
<dbReference type="KEGG" id="tcn:H9L16_09445"/>
<feature type="compositionally biased region" description="Basic and acidic residues" evidence="10">
    <location>
        <begin position="286"/>
        <end position="299"/>
    </location>
</feature>
<dbReference type="InterPro" id="IPR039426">
    <property type="entry name" value="TonB-dep_rcpt-like"/>
</dbReference>
<evidence type="ECO:0000313" key="14">
    <source>
        <dbReference type="EMBL" id="QNN68951.1"/>
    </source>
</evidence>
<dbReference type="EMBL" id="CP060719">
    <property type="protein sequence ID" value="QNN68951.1"/>
    <property type="molecule type" value="Genomic_DNA"/>
</dbReference>
<keyword evidence="14" id="KW-0675">Receptor</keyword>
<feature type="domain" description="TonB-dependent receptor plug" evidence="13">
    <location>
        <begin position="58"/>
        <end position="161"/>
    </location>
</feature>
<dbReference type="Pfam" id="PF00593">
    <property type="entry name" value="TonB_dep_Rec_b-barrel"/>
    <property type="match status" value="1"/>
</dbReference>
<accession>A0A7G9SM76</accession>
<comment type="subcellular location">
    <subcellularLocation>
        <location evidence="1 8">Cell outer membrane</location>
        <topology evidence="1 8">Multi-pass membrane protein</topology>
    </subcellularLocation>
</comment>
<evidence type="ECO:0000256" key="9">
    <source>
        <dbReference type="RuleBase" id="RU003357"/>
    </source>
</evidence>
<keyword evidence="3 8" id="KW-1134">Transmembrane beta strand</keyword>
<organism evidence="14 15">
    <name type="scientific">Thermomonas carbonis</name>
    <dbReference type="NCBI Taxonomy" id="1463158"/>
    <lineage>
        <taxon>Bacteria</taxon>
        <taxon>Pseudomonadati</taxon>
        <taxon>Pseudomonadota</taxon>
        <taxon>Gammaproteobacteria</taxon>
        <taxon>Lysobacterales</taxon>
        <taxon>Lysobacteraceae</taxon>
        <taxon>Thermomonas</taxon>
    </lineage>
</organism>
<feature type="region of interest" description="Disordered" evidence="10">
    <location>
        <begin position="285"/>
        <end position="317"/>
    </location>
</feature>
<reference evidence="14 15" key="1">
    <citation type="submission" date="2020-08" db="EMBL/GenBank/DDBJ databases">
        <title>Genome sequence of Thermomonas carbonis KCTC 42013T.</title>
        <authorList>
            <person name="Hyun D.-W."/>
            <person name="Bae J.-W."/>
        </authorList>
    </citation>
    <scope>NUCLEOTIDE SEQUENCE [LARGE SCALE GENOMIC DNA]</scope>
    <source>
        <strain evidence="14 15">KCTC 42013</strain>
    </source>
</reference>
<evidence type="ECO:0000259" key="12">
    <source>
        <dbReference type="Pfam" id="PF00593"/>
    </source>
</evidence>
<feature type="signal peptide" evidence="11">
    <location>
        <begin position="1"/>
        <end position="27"/>
    </location>
</feature>
<feature type="domain" description="TonB-dependent receptor-like beta-barrel" evidence="12">
    <location>
        <begin position="349"/>
        <end position="703"/>
    </location>
</feature>
<dbReference type="PROSITE" id="PS52016">
    <property type="entry name" value="TONB_DEPENDENT_REC_3"/>
    <property type="match status" value="1"/>
</dbReference>
<dbReference type="GO" id="GO:0009279">
    <property type="term" value="C:cell outer membrane"/>
    <property type="evidence" value="ECO:0007669"/>
    <property type="project" value="UniProtKB-SubCell"/>
</dbReference>
<dbReference type="Gene3D" id="2.170.130.10">
    <property type="entry name" value="TonB-dependent receptor, plug domain"/>
    <property type="match status" value="1"/>
</dbReference>
<evidence type="ECO:0000256" key="7">
    <source>
        <dbReference type="ARBA" id="ARBA00023237"/>
    </source>
</evidence>
<dbReference type="Proteomes" id="UP000515804">
    <property type="component" value="Chromosome"/>
</dbReference>
<evidence type="ECO:0000256" key="5">
    <source>
        <dbReference type="ARBA" id="ARBA00023077"/>
    </source>
</evidence>
<dbReference type="InterPro" id="IPR036942">
    <property type="entry name" value="Beta-barrel_TonB_sf"/>
</dbReference>
<evidence type="ECO:0000256" key="3">
    <source>
        <dbReference type="ARBA" id="ARBA00022452"/>
    </source>
</evidence>